<dbReference type="Pfam" id="PF03466">
    <property type="entry name" value="LysR_substrate"/>
    <property type="match status" value="1"/>
</dbReference>
<proteinExistence type="inferred from homology"/>
<keyword evidence="3" id="KW-0238">DNA-binding</keyword>
<dbReference type="Proteomes" id="UP001500909">
    <property type="component" value="Unassembled WGS sequence"/>
</dbReference>
<evidence type="ECO:0000256" key="1">
    <source>
        <dbReference type="ARBA" id="ARBA00009437"/>
    </source>
</evidence>
<comment type="caution">
    <text evidence="6">The sequence shown here is derived from an EMBL/GenBank/DDBJ whole genome shotgun (WGS) entry which is preliminary data.</text>
</comment>
<protein>
    <submittedName>
        <fullName evidence="6">LysR substrate-binding domain-containing protein</fullName>
    </submittedName>
</protein>
<dbReference type="Gene3D" id="3.40.190.290">
    <property type="match status" value="1"/>
</dbReference>
<dbReference type="EMBL" id="BAAABY010000012">
    <property type="protein sequence ID" value="GAA0454612.1"/>
    <property type="molecule type" value="Genomic_DNA"/>
</dbReference>
<dbReference type="InterPro" id="IPR000847">
    <property type="entry name" value="LysR_HTH_N"/>
</dbReference>
<dbReference type="SUPFAM" id="SSF53850">
    <property type="entry name" value="Periplasmic binding protein-like II"/>
    <property type="match status" value="1"/>
</dbReference>
<evidence type="ECO:0000313" key="6">
    <source>
        <dbReference type="EMBL" id="GAA0454612.1"/>
    </source>
</evidence>
<dbReference type="InterPro" id="IPR005119">
    <property type="entry name" value="LysR_subst-bd"/>
</dbReference>
<evidence type="ECO:0000256" key="3">
    <source>
        <dbReference type="ARBA" id="ARBA00023125"/>
    </source>
</evidence>
<evidence type="ECO:0000256" key="2">
    <source>
        <dbReference type="ARBA" id="ARBA00023015"/>
    </source>
</evidence>
<evidence type="ECO:0000256" key="4">
    <source>
        <dbReference type="ARBA" id="ARBA00023163"/>
    </source>
</evidence>
<evidence type="ECO:0000313" key="7">
    <source>
        <dbReference type="Proteomes" id="UP001500909"/>
    </source>
</evidence>
<dbReference type="Gene3D" id="1.10.10.10">
    <property type="entry name" value="Winged helix-like DNA-binding domain superfamily/Winged helix DNA-binding domain"/>
    <property type="match status" value="1"/>
</dbReference>
<evidence type="ECO:0000259" key="5">
    <source>
        <dbReference type="PROSITE" id="PS50931"/>
    </source>
</evidence>
<keyword evidence="7" id="KW-1185">Reference proteome</keyword>
<comment type="similarity">
    <text evidence="1">Belongs to the LysR transcriptional regulatory family.</text>
</comment>
<dbReference type="InterPro" id="IPR036388">
    <property type="entry name" value="WH-like_DNA-bd_sf"/>
</dbReference>
<sequence length="320" mass="34439">MRPTRIAGRSQHLKCLIVELRHLEHFVAVSEEQHFTRAAERLHIAQSGLSASVRALERELGADLFTRTTRRVQLTAAGRAFLVEARRTLAGAAAAREAVAAVRGLFTGTLAVGTEQCMGIVDPVSLLADLRGRHPGVEVHMVQSGSAHLLEEVRRGTLDLAFVVYEGHEEGVRIRPLAAEPMMLLCRPDHPLVFSGEPLTTYGGEPLSAQALAGEVFVDLHRDWGARRAADALFAASGTRRTVAMEVNDVYTLLDLVARGLGVAVVPRPVTHKDQARGLAAVPLAADTVWNVGIAVPRSGRLSPAAQALLESLAAIEHEQ</sequence>
<name>A0ABN0ZPT8_9ACTN</name>
<keyword evidence="4" id="KW-0804">Transcription</keyword>
<accession>A0ABN0ZPT8</accession>
<reference evidence="6 7" key="1">
    <citation type="journal article" date="2019" name="Int. J. Syst. Evol. Microbiol.">
        <title>The Global Catalogue of Microorganisms (GCM) 10K type strain sequencing project: providing services to taxonomists for standard genome sequencing and annotation.</title>
        <authorList>
            <consortium name="The Broad Institute Genomics Platform"/>
            <consortium name="The Broad Institute Genome Sequencing Center for Infectious Disease"/>
            <person name="Wu L."/>
            <person name="Ma J."/>
        </authorList>
    </citation>
    <scope>NUCLEOTIDE SEQUENCE [LARGE SCALE GENOMIC DNA]</scope>
    <source>
        <strain evidence="6 7">JCM 4805</strain>
    </source>
</reference>
<dbReference type="PRINTS" id="PR00039">
    <property type="entry name" value="HTHLYSR"/>
</dbReference>
<gene>
    <name evidence="6" type="ORF">GCM10010361_18340</name>
</gene>
<dbReference type="PANTHER" id="PTHR30419:SF31">
    <property type="entry name" value="BLR3139 PROTEIN"/>
    <property type="match status" value="1"/>
</dbReference>
<dbReference type="PANTHER" id="PTHR30419">
    <property type="entry name" value="HTH-TYPE TRANSCRIPTIONAL REGULATOR YBHD"/>
    <property type="match status" value="1"/>
</dbReference>
<dbReference type="SUPFAM" id="SSF46785">
    <property type="entry name" value="Winged helix' DNA-binding domain"/>
    <property type="match status" value="1"/>
</dbReference>
<keyword evidence="2" id="KW-0805">Transcription regulation</keyword>
<dbReference type="Pfam" id="PF00126">
    <property type="entry name" value="HTH_1"/>
    <property type="match status" value="1"/>
</dbReference>
<organism evidence="6 7">
    <name type="scientific">Streptomyces olivaceiscleroticus</name>
    <dbReference type="NCBI Taxonomy" id="68245"/>
    <lineage>
        <taxon>Bacteria</taxon>
        <taxon>Bacillati</taxon>
        <taxon>Actinomycetota</taxon>
        <taxon>Actinomycetes</taxon>
        <taxon>Kitasatosporales</taxon>
        <taxon>Streptomycetaceae</taxon>
        <taxon>Streptomyces</taxon>
    </lineage>
</organism>
<feature type="domain" description="HTH lysR-type" evidence="5">
    <location>
        <begin position="18"/>
        <end position="75"/>
    </location>
</feature>
<dbReference type="InterPro" id="IPR036390">
    <property type="entry name" value="WH_DNA-bd_sf"/>
</dbReference>
<dbReference type="PROSITE" id="PS50931">
    <property type="entry name" value="HTH_LYSR"/>
    <property type="match status" value="1"/>
</dbReference>
<dbReference type="InterPro" id="IPR050950">
    <property type="entry name" value="HTH-type_LysR_regulators"/>
</dbReference>